<dbReference type="Gene3D" id="3.20.20.80">
    <property type="entry name" value="Glycosidases"/>
    <property type="match status" value="1"/>
</dbReference>
<comment type="caution">
    <text evidence="4">The sequence shown here is derived from an EMBL/GenBank/DDBJ whole genome shotgun (WGS) entry which is preliminary data.</text>
</comment>
<protein>
    <recommendedName>
        <fullName evidence="6">Lysozyme</fullName>
    </recommendedName>
</protein>
<evidence type="ECO:0008006" key="6">
    <source>
        <dbReference type="Google" id="ProtNLM"/>
    </source>
</evidence>
<dbReference type="SMART" id="SM00641">
    <property type="entry name" value="Glyco_25"/>
    <property type="match status" value="1"/>
</dbReference>
<dbReference type="GO" id="GO:0009253">
    <property type="term" value="P:peptidoglycan catabolic process"/>
    <property type="evidence" value="ECO:0007669"/>
    <property type="project" value="InterPro"/>
</dbReference>
<dbReference type="InterPro" id="IPR018077">
    <property type="entry name" value="Glyco_hydro_fam25_subgr"/>
</dbReference>
<evidence type="ECO:0000313" key="5">
    <source>
        <dbReference type="Proteomes" id="UP000707535"/>
    </source>
</evidence>
<reference evidence="4" key="1">
    <citation type="journal article" date="2021" name="PeerJ">
        <title>Extensive microbial diversity within the chicken gut microbiome revealed by metagenomics and culture.</title>
        <authorList>
            <person name="Gilroy R."/>
            <person name="Ravi A."/>
            <person name="Getino M."/>
            <person name="Pursley I."/>
            <person name="Horton D.L."/>
            <person name="Alikhan N.F."/>
            <person name="Baker D."/>
            <person name="Gharbi K."/>
            <person name="Hall N."/>
            <person name="Watson M."/>
            <person name="Adriaenssens E.M."/>
            <person name="Foster-Nyarko E."/>
            <person name="Jarju S."/>
            <person name="Secka A."/>
            <person name="Antonio M."/>
            <person name="Oren A."/>
            <person name="Chaudhuri R.R."/>
            <person name="La Ragione R."/>
            <person name="Hildebrand F."/>
            <person name="Pallen M.J."/>
        </authorList>
    </citation>
    <scope>NUCLEOTIDE SEQUENCE</scope>
    <source>
        <strain evidence="4">CHK174-6876</strain>
    </source>
</reference>
<evidence type="ECO:0000256" key="2">
    <source>
        <dbReference type="ARBA" id="ARBA00022801"/>
    </source>
</evidence>
<sequence>MQISIDRHKVAFLFLFTASLVVSLGVSMKVVAASNMSYTGKPFAKQGSNSKVAVQAQPDVFQIGDATRPHQDAVDVSSYQANMTQNDYNILAQKGIKSVIVKLTEGSNYTNPYAITQMKQAAQAGLNVNIYHYADFSNSTQATDEANYLLKTLRDNSVDTKIKIFADMESSATQNNNVAANLNTFWKVLKNGGYNDHGVYTYTNYLYRSAVINTVGQSQTWIAQYPYQPSANNLLHSEFGAWQFSQTAQIPSGNYTGSIDVSHDYQGLFTGGAGSNPF</sequence>
<organism evidence="4 5">
    <name type="scientific">Ligilactobacillus acidipiscis</name>
    <dbReference type="NCBI Taxonomy" id="89059"/>
    <lineage>
        <taxon>Bacteria</taxon>
        <taxon>Bacillati</taxon>
        <taxon>Bacillota</taxon>
        <taxon>Bacilli</taxon>
        <taxon>Lactobacillales</taxon>
        <taxon>Lactobacillaceae</taxon>
        <taxon>Ligilactobacillus</taxon>
    </lineage>
</organism>
<keyword evidence="3" id="KW-0326">Glycosidase</keyword>
<evidence type="ECO:0000313" key="4">
    <source>
        <dbReference type="EMBL" id="HJE97120.1"/>
    </source>
</evidence>
<keyword evidence="2" id="KW-0378">Hydrolase</keyword>
<dbReference type="PANTHER" id="PTHR34135">
    <property type="entry name" value="LYSOZYME"/>
    <property type="match status" value="1"/>
</dbReference>
<dbReference type="Pfam" id="PF01183">
    <property type="entry name" value="Glyco_hydro_25"/>
    <property type="match status" value="1"/>
</dbReference>
<accession>A0A921K1I0</accession>
<evidence type="ECO:0000256" key="1">
    <source>
        <dbReference type="ARBA" id="ARBA00010646"/>
    </source>
</evidence>
<dbReference type="AlphaFoldDB" id="A0A921K1I0"/>
<dbReference type="InterPro" id="IPR017853">
    <property type="entry name" value="GH"/>
</dbReference>
<dbReference type="SUPFAM" id="SSF51445">
    <property type="entry name" value="(Trans)glycosidases"/>
    <property type="match status" value="1"/>
</dbReference>
<dbReference type="GO" id="GO:0016052">
    <property type="term" value="P:carbohydrate catabolic process"/>
    <property type="evidence" value="ECO:0007669"/>
    <property type="project" value="TreeGrafter"/>
</dbReference>
<evidence type="ECO:0000256" key="3">
    <source>
        <dbReference type="ARBA" id="ARBA00023295"/>
    </source>
</evidence>
<comment type="similarity">
    <text evidence="1">Belongs to the glycosyl hydrolase 25 family.</text>
</comment>
<dbReference type="GO" id="GO:0016998">
    <property type="term" value="P:cell wall macromolecule catabolic process"/>
    <property type="evidence" value="ECO:0007669"/>
    <property type="project" value="InterPro"/>
</dbReference>
<dbReference type="EMBL" id="DYXG01000057">
    <property type="protein sequence ID" value="HJE97120.1"/>
    <property type="molecule type" value="Genomic_DNA"/>
</dbReference>
<dbReference type="PROSITE" id="PS51904">
    <property type="entry name" value="GLYCOSYL_HYDROL_F25_2"/>
    <property type="match status" value="1"/>
</dbReference>
<dbReference type="GO" id="GO:0003796">
    <property type="term" value="F:lysozyme activity"/>
    <property type="evidence" value="ECO:0007669"/>
    <property type="project" value="InterPro"/>
</dbReference>
<dbReference type="InterPro" id="IPR002053">
    <property type="entry name" value="Glyco_hydro_25"/>
</dbReference>
<dbReference type="PANTHER" id="PTHR34135:SF2">
    <property type="entry name" value="LYSOZYME"/>
    <property type="match status" value="1"/>
</dbReference>
<dbReference type="Proteomes" id="UP000707535">
    <property type="component" value="Unassembled WGS sequence"/>
</dbReference>
<reference evidence="4" key="2">
    <citation type="submission" date="2021-09" db="EMBL/GenBank/DDBJ databases">
        <authorList>
            <person name="Gilroy R."/>
        </authorList>
    </citation>
    <scope>NUCLEOTIDE SEQUENCE</scope>
    <source>
        <strain evidence="4">CHK174-6876</strain>
    </source>
</reference>
<gene>
    <name evidence="4" type="ORF">K8V00_05820</name>
</gene>
<proteinExistence type="inferred from homology"/>
<name>A0A921K1I0_9LACO</name>